<evidence type="ECO:0000256" key="2">
    <source>
        <dbReference type="SAM" id="MobiDB-lite"/>
    </source>
</evidence>
<sequence length="501" mass="57905">MNEGTDGNNLPEVTFISQWPPDNDETESLTKSHKRKIADIDQEQPDNDPYEKRNVTTHANSSQNSSCDVDDQEHNFLWALPSIARWWRKQVAKEKIIYKGVTDSAVVANTKLKRILKRSDCQLFIEETIQKLQAVKQRYELNAHYFSALASFFDTRGDYTEALNLIERSLQIERRSAKDLSFKEFLSRYALQAKPVIITDAVCNMISTPWTFEHIKNVAGDRKAAVKRLIPDSVEWARLEIARSMTVKEFVNNMDSPSNFNDEQLLYLFDWSLPLNCPELASELTIPKYFASDFLQRTPKGILYHDSWPSLFIAPEGARSELHIDAFGSNFWMALFQGRKRWLIFRREDLPLLYPSYFNSLDGTFNIDLSSNDDNFLRALSLCKPRECILQPGELLFVPSGCPHRVENLERSIAISANFVDLSNYHRVVEELEYSSMMDNESKVLLSVLTDSKFSTRMNSQQDNLAWKDFKNWQSLKSNYDFDITLDNIKNFNLSVNATES</sequence>
<gene>
    <name evidence="4" type="ORF">TRIADDRAFT_53278</name>
</gene>
<dbReference type="PROSITE" id="PS51184">
    <property type="entry name" value="JMJC"/>
    <property type="match status" value="1"/>
</dbReference>
<dbReference type="InterPro" id="IPR041667">
    <property type="entry name" value="Cupin_8"/>
</dbReference>
<feature type="compositionally biased region" description="Polar residues" evidence="2">
    <location>
        <begin position="56"/>
        <end position="67"/>
    </location>
</feature>
<dbReference type="EMBL" id="DS985242">
    <property type="protein sequence ID" value="EDV28068.1"/>
    <property type="molecule type" value="Genomic_DNA"/>
</dbReference>
<evidence type="ECO:0000259" key="3">
    <source>
        <dbReference type="PROSITE" id="PS51184"/>
    </source>
</evidence>
<dbReference type="OrthoDB" id="47172at2759"/>
<proteinExistence type="predicted"/>
<keyword evidence="5" id="KW-1185">Reference proteome</keyword>
<dbReference type="SUPFAM" id="SSF51197">
    <property type="entry name" value="Clavaminate synthase-like"/>
    <property type="match status" value="1"/>
</dbReference>
<dbReference type="PANTHER" id="PTHR12480">
    <property type="entry name" value="ARGININE DEMETHYLASE AND LYSYL-HYDROXYLASE JMJD"/>
    <property type="match status" value="1"/>
</dbReference>
<dbReference type="AlphaFoldDB" id="B3RNT4"/>
<dbReference type="GO" id="GO:0005737">
    <property type="term" value="C:cytoplasm"/>
    <property type="evidence" value="ECO:0000318"/>
    <property type="project" value="GO_Central"/>
</dbReference>
<dbReference type="InterPro" id="IPR050910">
    <property type="entry name" value="JMJD6_ArgDemeth/LysHydrox"/>
</dbReference>
<dbReference type="PROSITE" id="PS50005">
    <property type="entry name" value="TPR"/>
    <property type="match status" value="1"/>
</dbReference>
<dbReference type="PhylomeDB" id="B3RNT4"/>
<dbReference type="CTD" id="6750567"/>
<name>B3RNT4_TRIAD</name>
<protein>
    <recommendedName>
        <fullName evidence="3">JmjC domain-containing protein</fullName>
    </recommendedName>
</protein>
<dbReference type="Gene3D" id="2.60.120.650">
    <property type="entry name" value="Cupin"/>
    <property type="match status" value="1"/>
</dbReference>
<reference evidence="4 5" key="1">
    <citation type="journal article" date="2008" name="Nature">
        <title>The Trichoplax genome and the nature of placozoans.</title>
        <authorList>
            <person name="Srivastava M."/>
            <person name="Begovic E."/>
            <person name="Chapman J."/>
            <person name="Putnam N.H."/>
            <person name="Hellsten U."/>
            <person name="Kawashima T."/>
            <person name="Kuo A."/>
            <person name="Mitros T."/>
            <person name="Salamov A."/>
            <person name="Carpenter M.L."/>
            <person name="Signorovitch A.Y."/>
            <person name="Moreno M.A."/>
            <person name="Kamm K."/>
            <person name="Grimwood J."/>
            <person name="Schmutz J."/>
            <person name="Shapiro H."/>
            <person name="Grigoriev I.V."/>
            <person name="Buss L.W."/>
            <person name="Schierwater B."/>
            <person name="Dellaporta S.L."/>
            <person name="Rokhsar D.S."/>
        </authorList>
    </citation>
    <scope>NUCLEOTIDE SEQUENCE [LARGE SCALE GENOMIC DNA]</scope>
    <source>
        <strain evidence="4 5">Grell-BS-1999</strain>
    </source>
</reference>
<dbReference type="GeneID" id="6750567"/>
<feature type="region of interest" description="Disordered" evidence="2">
    <location>
        <begin position="1"/>
        <end position="67"/>
    </location>
</feature>
<dbReference type="GO" id="GO:0005634">
    <property type="term" value="C:nucleus"/>
    <property type="evidence" value="ECO:0000318"/>
    <property type="project" value="GO_Central"/>
</dbReference>
<dbReference type="InterPro" id="IPR019734">
    <property type="entry name" value="TPR_rpt"/>
</dbReference>
<dbReference type="HOGENOM" id="CLU_544398_0_0_1"/>
<accession>B3RNT4</accession>
<dbReference type="eggNOG" id="KOG2130">
    <property type="taxonomic scope" value="Eukaryota"/>
</dbReference>
<keyword evidence="1" id="KW-0802">TPR repeat</keyword>
<dbReference type="Pfam" id="PF13621">
    <property type="entry name" value="Cupin_8"/>
    <property type="match status" value="1"/>
</dbReference>
<dbReference type="GO" id="GO:0106140">
    <property type="term" value="F:P-TEFb complex binding"/>
    <property type="evidence" value="ECO:0000318"/>
    <property type="project" value="GO_Central"/>
</dbReference>
<dbReference type="GO" id="GO:0033749">
    <property type="term" value="F:histone H4R3 demethylase activity"/>
    <property type="evidence" value="ECO:0000318"/>
    <property type="project" value="GO_Central"/>
</dbReference>
<evidence type="ECO:0000313" key="4">
    <source>
        <dbReference type="EMBL" id="EDV28068.1"/>
    </source>
</evidence>
<dbReference type="InterPro" id="IPR003347">
    <property type="entry name" value="JmjC_dom"/>
</dbReference>
<evidence type="ECO:0000313" key="5">
    <source>
        <dbReference type="Proteomes" id="UP000009022"/>
    </source>
</evidence>
<feature type="repeat" description="TPR" evidence="1">
    <location>
        <begin position="143"/>
        <end position="176"/>
    </location>
</feature>
<dbReference type="Proteomes" id="UP000009022">
    <property type="component" value="Unassembled WGS sequence"/>
</dbReference>
<organism evidence="4 5">
    <name type="scientific">Trichoplax adhaerens</name>
    <name type="common">Trichoplax reptans</name>
    <dbReference type="NCBI Taxonomy" id="10228"/>
    <lineage>
        <taxon>Eukaryota</taxon>
        <taxon>Metazoa</taxon>
        <taxon>Placozoa</taxon>
        <taxon>Uniplacotomia</taxon>
        <taxon>Trichoplacea</taxon>
        <taxon>Trichoplacidae</taxon>
        <taxon>Trichoplax</taxon>
    </lineage>
</organism>
<dbReference type="SMART" id="SM00558">
    <property type="entry name" value="JmjC"/>
    <property type="match status" value="1"/>
</dbReference>
<dbReference type="RefSeq" id="XP_002109902.1">
    <property type="nucleotide sequence ID" value="XM_002109866.1"/>
</dbReference>
<dbReference type="KEGG" id="tad:TRIADDRAFT_53278"/>
<feature type="domain" description="JmjC" evidence="3">
    <location>
        <begin position="275"/>
        <end position="436"/>
    </location>
</feature>
<dbReference type="PANTHER" id="PTHR12480:SF22">
    <property type="entry name" value="JMJC DOMAIN-CONTAINING PROTEIN"/>
    <property type="match status" value="1"/>
</dbReference>
<evidence type="ECO:0000256" key="1">
    <source>
        <dbReference type="PROSITE-ProRule" id="PRU00339"/>
    </source>
</evidence>
<dbReference type="InParanoid" id="B3RNT4"/>